<evidence type="ECO:0000256" key="1">
    <source>
        <dbReference type="SAM" id="Phobius"/>
    </source>
</evidence>
<evidence type="ECO:0000313" key="3">
    <source>
        <dbReference type="Proteomes" id="UP000614469"/>
    </source>
</evidence>
<dbReference type="Proteomes" id="UP000614469">
    <property type="component" value="Unassembled WGS sequence"/>
</dbReference>
<dbReference type="AlphaFoldDB" id="A0A8J6TE62"/>
<evidence type="ECO:0008006" key="4">
    <source>
        <dbReference type="Google" id="ProtNLM"/>
    </source>
</evidence>
<comment type="caution">
    <text evidence="2">The sequence shown here is derived from an EMBL/GenBank/DDBJ whole genome shotgun (WGS) entry which is preliminary data.</text>
</comment>
<feature type="transmembrane region" description="Helical" evidence="1">
    <location>
        <begin position="7"/>
        <end position="27"/>
    </location>
</feature>
<reference evidence="2 3" key="1">
    <citation type="submission" date="2020-08" db="EMBL/GenBank/DDBJ databases">
        <title>Bridging the membrane lipid divide: bacteria of the FCB group superphylum have the potential to synthesize archaeal ether lipids.</title>
        <authorList>
            <person name="Villanueva L."/>
            <person name="Von Meijenfeldt F.A.B."/>
            <person name="Westbye A.B."/>
            <person name="Yadav S."/>
            <person name="Hopmans E.C."/>
            <person name="Dutilh B.E."/>
            <person name="Sinninghe Damste J.S."/>
        </authorList>
    </citation>
    <scope>NUCLEOTIDE SEQUENCE [LARGE SCALE GENOMIC DNA]</scope>
    <source>
        <strain evidence="2">NIOZ-UU36</strain>
    </source>
</reference>
<evidence type="ECO:0000313" key="2">
    <source>
        <dbReference type="EMBL" id="MBC8334213.1"/>
    </source>
</evidence>
<keyword evidence="1" id="KW-0472">Membrane</keyword>
<keyword evidence="1" id="KW-1133">Transmembrane helix</keyword>
<gene>
    <name evidence="2" type="ORF">H8E29_03020</name>
</gene>
<feature type="transmembrane region" description="Helical" evidence="1">
    <location>
        <begin position="107"/>
        <end position="129"/>
    </location>
</feature>
<accession>A0A8J6TE62</accession>
<sequence>MAIASRIPLLGGTADLMLVVLAAWSMQERVESAWHWAFFGGLLVGWASALPWVIPVAGYLLTVGMARMLVRRIWQAPLLAMFAIVFIGTLLFHLLSILGLRLLGNPLVVMDALSVITLPGLFLNLFLALPAFPIMRDLAVWVYDIEDDL</sequence>
<dbReference type="EMBL" id="JACNJN010000054">
    <property type="protein sequence ID" value="MBC8334213.1"/>
    <property type="molecule type" value="Genomic_DNA"/>
</dbReference>
<organism evidence="2 3">
    <name type="scientific">Candidatus Desulfolinea nitratireducens</name>
    <dbReference type="NCBI Taxonomy" id="2841698"/>
    <lineage>
        <taxon>Bacteria</taxon>
        <taxon>Bacillati</taxon>
        <taxon>Chloroflexota</taxon>
        <taxon>Anaerolineae</taxon>
        <taxon>Anaerolineales</taxon>
        <taxon>Anaerolineales incertae sedis</taxon>
        <taxon>Candidatus Desulfolinea</taxon>
    </lineage>
</organism>
<keyword evidence="1" id="KW-0812">Transmembrane</keyword>
<feature type="transmembrane region" description="Helical" evidence="1">
    <location>
        <begin position="73"/>
        <end position="95"/>
    </location>
</feature>
<protein>
    <recommendedName>
        <fullName evidence="4">Rod shape-determining protein MreD</fullName>
    </recommendedName>
</protein>
<proteinExistence type="predicted"/>
<name>A0A8J6TE62_9CHLR</name>
<feature type="transmembrane region" description="Helical" evidence="1">
    <location>
        <begin position="33"/>
        <end position="61"/>
    </location>
</feature>